<keyword evidence="2" id="KW-0805">Transcription regulation</keyword>
<keyword evidence="7" id="KW-1185">Reference proteome</keyword>
<dbReference type="Proteomes" id="UP000433309">
    <property type="component" value="Unassembled WGS sequence"/>
</dbReference>
<evidence type="ECO:0000256" key="1">
    <source>
        <dbReference type="ARBA" id="ARBA00009437"/>
    </source>
</evidence>
<evidence type="ECO:0000256" key="4">
    <source>
        <dbReference type="ARBA" id="ARBA00023163"/>
    </source>
</evidence>
<dbReference type="FunFam" id="1.10.10.10:FF:000001">
    <property type="entry name" value="LysR family transcriptional regulator"/>
    <property type="match status" value="1"/>
</dbReference>
<dbReference type="RefSeq" id="WP_154379417.1">
    <property type="nucleotide sequence ID" value="NZ_WKJK01000010.1"/>
</dbReference>
<accession>A0A6I2L358</accession>
<reference evidence="6 7" key="1">
    <citation type="submission" date="2019-11" db="EMBL/GenBank/DDBJ databases">
        <title>Novel species isolated from a subtropical stream in China.</title>
        <authorList>
            <person name="Lu H."/>
        </authorList>
    </citation>
    <scope>NUCLEOTIDE SEQUENCE [LARGE SCALE GENOMIC DNA]</scope>
    <source>
        <strain evidence="6 7">FT80W</strain>
    </source>
</reference>
<dbReference type="EMBL" id="WKJK01000010">
    <property type="protein sequence ID" value="MRW92232.1"/>
    <property type="molecule type" value="Genomic_DNA"/>
</dbReference>
<comment type="similarity">
    <text evidence="1">Belongs to the LysR transcriptional regulatory family.</text>
</comment>
<evidence type="ECO:0000259" key="5">
    <source>
        <dbReference type="PROSITE" id="PS50931"/>
    </source>
</evidence>
<dbReference type="Pfam" id="PF00126">
    <property type="entry name" value="HTH_1"/>
    <property type="match status" value="1"/>
</dbReference>
<dbReference type="InterPro" id="IPR036390">
    <property type="entry name" value="WH_DNA-bd_sf"/>
</dbReference>
<proteinExistence type="inferred from homology"/>
<dbReference type="PANTHER" id="PTHR30419:SF30">
    <property type="entry name" value="LYSR FAMILY TRANSCRIPTIONAL REGULATOR"/>
    <property type="match status" value="1"/>
</dbReference>
<evidence type="ECO:0000313" key="6">
    <source>
        <dbReference type="EMBL" id="MRW92232.1"/>
    </source>
</evidence>
<evidence type="ECO:0000256" key="3">
    <source>
        <dbReference type="ARBA" id="ARBA00023125"/>
    </source>
</evidence>
<dbReference type="InterPro" id="IPR036388">
    <property type="entry name" value="WH-like_DNA-bd_sf"/>
</dbReference>
<dbReference type="PRINTS" id="PR00039">
    <property type="entry name" value="HTHLYSR"/>
</dbReference>
<dbReference type="GO" id="GO:0003677">
    <property type="term" value="F:DNA binding"/>
    <property type="evidence" value="ECO:0007669"/>
    <property type="project" value="UniProtKB-KW"/>
</dbReference>
<dbReference type="InterPro" id="IPR000847">
    <property type="entry name" value="LysR_HTH_N"/>
</dbReference>
<protein>
    <submittedName>
        <fullName evidence="6">LysR family transcriptional regulator</fullName>
    </submittedName>
</protein>
<dbReference type="InterPro" id="IPR050950">
    <property type="entry name" value="HTH-type_LysR_regulators"/>
</dbReference>
<dbReference type="PROSITE" id="PS50931">
    <property type="entry name" value="HTH_LYSR"/>
    <property type="match status" value="1"/>
</dbReference>
<keyword evidence="4" id="KW-0804">Transcription</keyword>
<dbReference type="SUPFAM" id="SSF53850">
    <property type="entry name" value="Periplasmic binding protein-like II"/>
    <property type="match status" value="1"/>
</dbReference>
<name>A0A6I2L358_9BURK</name>
<organism evidence="6 7">
    <name type="scientific">Duganella guangzhouensis</name>
    <dbReference type="NCBI Taxonomy" id="2666084"/>
    <lineage>
        <taxon>Bacteria</taxon>
        <taxon>Pseudomonadati</taxon>
        <taxon>Pseudomonadota</taxon>
        <taxon>Betaproteobacteria</taxon>
        <taxon>Burkholderiales</taxon>
        <taxon>Oxalobacteraceae</taxon>
        <taxon>Telluria group</taxon>
        <taxon>Duganella</taxon>
    </lineage>
</organism>
<evidence type="ECO:0000313" key="7">
    <source>
        <dbReference type="Proteomes" id="UP000433309"/>
    </source>
</evidence>
<comment type="caution">
    <text evidence="6">The sequence shown here is derived from an EMBL/GenBank/DDBJ whole genome shotgun (WGS) entry which is preliminary data.</text>
</comment>
<dbReference type="AlphaFoldDB" id="A0A6I2L358"/>
<dbReference type="InterPro" id="IPR005119">
    <property type="entry name" value="LysR_subst-bd"/>
</dbReference>
<evidence type="ECO:0000256" key="2">
    <source>
        <dbReference type="ARBA" id="ARBA00023015"/>
    </source>
</evidence>
<dbReference type="Gene3D" id="1.10.10.10">
    <property type="entry name" value="Winged helix-like DNA-binding domain superfamily/Winged helix DNA-binding domain"/>
    <property type="match status" value="1"/>
</dbReference>
<keyword evidence="3" id="KW-0238">DNA-binding</keyword>
<dbReference type="GO" id="GO:0003700">
    <property type="term" value="F:DNA-binding transcription factor activity"/>
    <property type="evidence" value="ECO:0007669"/>
    <property type="project" value="InterPro"/>
</dbReference>
<sequence length="302" mass="34170">MKHYQLRALVAVADNGSIRAAARALFLTQPAITKAIRDLENEIGLTLLVRQSRGVTLTHEGKMLLGRARMIVRELERAQEDIQALKGSAGGRLTIGVTPLAGLTVVPKAFALFREAWPEIELNFFEFTSDQLYDNLKNGMLDFAVGALPEERLNRLNSNTELISLPTSFAVRRDSPYATARSFAELQDVEWLHTDITGHFGLFISDIFRRHDLRPPKRITRCTSQALFYSLSMLTDVVIFWSRLSLEAPIVNRQFQALTLDEPLPDLKLNLMMREDGQLTRPAEYFISCIKQIAADEQRRLA</sequence>
<dbReference type="PANTHER" id="PTHR30419">
    <property type="entry name" value="HTH-TYPE TRANSCRIPTIONAL REGULATOR YBHD"/>
    <property type="match status" value="1"/>
</dbReference>
<dbReference type="GO" id="GO:0005829">
    <property type="term" value="C:cytosol"/>
    <property type="evidence" value="ECO:0007669"/>
    <property type="project" value="TreeGrafter"/>
</dbReference>
<gene>
    <name evidence="6" type="ORF">GJ699_19745</name>
</gene>
<dbReference type="Gene3D" id="3.40.190.10">
    <property type="entry name" value="Periplasmic binding protein-like II"/>
    <property type="match status" value="2"/>
</dbReference>
<feature type="domain" description="HTH lysR-type" evidence="5">
    <location>
        <begin position="1"/>
        <end position="58"/>
    </location>
</feature>
<dbReference type="SUPFAM" id="SSF46785">
    <property type="entry name" value="Winged helix' DNA-binding domain"/>
    <property type="match status" value="1"/>
</dbReference>
<dbReference type="Pfam" id="PF03466">
    <property type="entry name" value="LysR_substrate"/>
    <property type="match status" value="1"/>
</dbReference>